<comment type="function">
    <text evidence="3">A probable RNA chaperone. Forms a complex with KhpB which binds to cellular RNA and controls its expression. Plays a role in peptidoglycan (PG) homeostasis and cell length regulation.</text>
</comment>
<dbReference type="CDD" id="cd22533">
    <property type="entry name" value="KH-II_YlqC-like"/>
    <property type="match status" value="1"/>
</dbReference>
<dbReference type="GO" id="GO:0071555">
    <property type="term" value="P:cell wall organization"/>
    <property type="evidence" value="ECO:0007669"/>
    <property type="project" value="UniProtKB-KW"/>
</dbReference>
<gene>
    <name evidence="3" type="primary">khpA</name>
    <name evidence="4" type="ORF">XU08_C0002G0023</name>
</gene>
<dbReference type="STRING" id="1576480.XU08_C0002G0023"/>
<evidence type="ECO:0000256" key="3">
    <source>
        <dbReference type="HAMAP-Rule" id="MF_00088"/>
    </source>
</evidence>
<keyword evidence="3" id="KW-0133">Cell shape</keyword>
<dbReference type="InterPro" id="IPR009019">
    <property type="entry name" value="KH_sf_prok-type"/>
</dbReference>
<dbReference type="GO" id="GO:0008360">
    <property type="term" value="P:regulation of cell shape"/>
    <property type="evidence" value="ECO:0007669"/>
    <property type="project" value="UniProtKB-KW"/>
</dbReference>
<keyword evidence="2 3" id="KW-0694">RNA-binding</keyword>
<dbReference type="InterPro" id="IPR020627">
    <property type="entry name" value="KhpA"/>
</dbReference>
<organism evidence="4 5">
    <name type="scientific">candidate division WWE3 bacterium CSP1-7</name>
    <dbReference type="NCBI Taxonomy" id="1576480"/>
    <lineage>
        <taxon>Bacteria</taxon>
        <taxon>Katanobacteria</taxon>
    </lineage>
</organism>
<evidence type="ECO:0000313" key="5">
    <source>
        <dbReference type="Proteomes" id="UP000051297"/>
    </source>
</evidence>
<dbReference type="SUPFAM" id="SSF54814">
    <property type="entry name" value="Prokaryotic type KH domain (KH-domain type II)"/>
    <property type="match status" value="1"/>
</dbReference>
<keyword evidence="1 3" id="KW-0963">Cytoplasm</keyword>
<dbReference type="GO" id="GO:0003723">
    <property type="term" value="F:RNA binding"/>
    <property type="evidence" value="ECO:0007669"/>
    <property type="project" value="UniProtKB-UniRule"/>
</dbReference>
<dbReference type="Pfam" id="PF13083">
    <property type="entry name" value="KH_KhpA-B"/>
    <property type="match status" value="1"/>
</dbReference>
<comment type="caution">
    <text evidence="4">The sequence shown here is derived from an EMBL/GenBank/DDBJ whole genome shotgun (WGS) entry which is preliminary data.</text>
</comment>
<comment type="subunit">
    <text evidence="3">Forms a complex with KhpB.</text>
</comment>
<comment type="subcellular location">
    <subcellularLocation>
        <location evidence="3">Cytoplasm</location>
    </subcellularLocation>
</comment>
<keyword evidence="3" id="KW-0961">Cell wall biogenesis/degradation</keyword>
<dbReference type="HAMAP" id="MF_00088">
    <property type="entry name" value="KhpA"/>
    <property type="match status" value="1"/>
</dbReference>
<name>A0A0T5ZXF0_UNCKA</name>
<reference evidence="4 5" key="1">
    <citation type="submission" date="2015-05" db="EMBL/GenBank/DDBJ databases">
        <title>Critical biogeochemical functions in the subsurface are associated with bacteria from new phyla and little studied lineages.</title>
        <authorList>
            <person name="Hug L.A."/>
            <person name="Thomas B.C."/>
            <person name="Sharon I."/>
            <person name="Brown C.T."/>
            <person name="Sharma R."/>
            <person name="Hettich R.L."/>
            <person name="Wilkins M.J."/>
            <person name="Williams K.H."/>
            <person name="Singh A."/>
            <person name="Banfield J.F."/>
        </authorList>
    </citation>
    <scope>NUCLEOTIDE SEQUENCE [LARGE SCALE GENOMIC DNA]</scope>
    <source>
        <strain evidence="4">CSP1-7</strain>
    </source>
</reference>
<dbReference type="InterPro" id="IPR015946">
    <property type="entry name" value="KH_dom-like_a/b"/>
</dbReference>
<dbReference type="AlphaFoldDB" id="A0A0T5ZXF0"/>
<dbReference type="Gene3D" id="3.30.300.20">
    <property type="match status" value="1"/>
</dbReference>
<evidence type="ECO:0000256" key="1">
    <source>
        <dbReference type="ARBA" id="ARBA00022490"/>
    </source>
</evidence>
<sequence length="87" mass="9489">MLKDLLEFIVKEIVSEPKKVKISETAEADGTVHLTLSVAEEDMGTVIGKQGRTIVAIRSLLKTAAAKTGQHVFLELEEVSKPAEKDK</sequence>
<keyword evidence="3" id="KW-0143">Chaperone</keyword>
<dbReference type="PANTHER" id="PTHR34654:SF1">
    <property type="entry name" value="RNA-BINDING PROTEIN KHPA"/>
    <property type="match status" value="1"/>
</dbReference>
<protein>
    <recommendedName>
        <fullName evidence="3">RNA-binding protein KhpA</fullName>
    </recommendedName>
    <alternativeName>
        <fullName evidence="3">KH-domain protein A</fullName>
    </alternativeName>
</protein>
<proteinExistence type="inferred from homology"/>
<evidence type="ECO:0000256" key="2">
    <source>
        <dbReference type="ARBA" id="ARBA00022884"/>
    </source>
</evidence>
<dbReference type="Proteomes" id="UP000051297">
    <property type="component" value="Unassembled WGS sequence"/>
</dbReference>
<accession>A0A0T5ZXF0</accession>
<dbReference type="EMBL" id="LDXK01000002">
    <property type="protein sequence ID" value="KRT67485.1"/>
    <property type="molecule type" value="Genomic_DNA"/>
</dbReference>
<dbReference type="GO" id="GO:0009252">
    <property type="term" value="P:peptidoglycan biosynthetic process"/>
    <property type="evidence" value="ECO:0007669"/>
    <property type="project" value="UniProtKB-UniRule"/>
</dbReference>
<dbReference type="PANTHER" id="PTHR34654">
    <property type="entry name" value="UPF0109 PROTEIN SCO5592"/>
    <property type="match status" value="1"/>
</dbReference>
<comment type="similarity">
    <text evidence="3">Belongs to the KhpA RNA-binding protein family.</text>
</comment>
<evidence type="ECO:0000313" key="4">
    <source>
        <dbReference type="EMBL" id="KRT67485.1"/>
    </source>
</evidence>
<dbReference type="GO" id="GO:0005737">
    <property type="term" value="C:cytoplasm"/>
    <property type="evidence" value="ECO:0007669"/>
    <property type="project" value="UniProtKB-SubCell"/>
</dbReference>